<feature type="chain" id="PRO_5003282642" description="PEP motif anchor domain protein" evidence="1">
    <location>
        <begin position="22"/>
        <end position="277"/>
    </location>
</feature>
<evidence type="ECO:0008006" key="4">
    <source>
        <dbReference type="Google" id="ProtNLM"/>
    </source>
</evidence>
<gene>
    <name evidence="2" type="ordered locus">Desac_1319</name>
</gene>
<dbReference type="AlphaFoldDB" id="F2NHI9"/>
<protein>
    <recommendedName>
        <fullName evidence="4">PEP motif anchor domain protein</fullName>
    </recommendedName>
</protein>
<dbReference type="EMBL" id="CP002629">
    <property type="protein sequence ID" value="AEB09176.1"/>
    <property type="molecule type" value="Genomic_DNA"/>
</dbReference>
<dbReference type="HOGENOM" id="CLU_1003724_0_0_7"/>
<evidence type="ECO:0000313" key="3">
    <source>
        <dbReference type="Proteomes" id="UP000000483"/>
    </source>
</evidence>
<sequence length="277" mass="29645">MRKKSLVFLSLALLVMMPAAASALTINDVASNPPYTDAEVWVSGQTVGGGYAGTGVFRDIIGKQFSTDSITINYNPFSITILTNNKPGGWNIAGKNWGVADLAINAASATAAYDSVTQAHFPGAVSPFELGINMQAYANNNQNAGNVFLAYVYQWDTSFAQANPIPKVNFGGAYKSSSDAAGTEISPVEVLMTSYEEYMGFVGNMTWKQLDNDINNLIPDWQIDIVFPNMAAPFSNAEFLWGTALCGNDIVHAVPLPGSLLLLGSGLLRLVGLRKRS</sequence>
<keyword evidence="1" id="KW-0732">Signal</keyword>
<dbReference type="RefSeq" id="WP_013706288.1">
    <property type="nucleotide sequence ID" value="NC_015388.1"/>
</dbReference>
<feature type="signal peptide" evidence="1">
    <location>
        <begin position="1"/>
        <end position="21"/>
    </location>
</feature>
<reference evidence="3" key="2">
    <citation type="submission" date="2011-03" db="EMBL/GenBank/DDBJ databases">
        <title>The complete genome of Desulfobacca acetoxidans DSM 11109.</title>
        <authorList>
            <consortium name="US DOE Joint Genome Institute (JGI-PGF)"/>
            <person name="Lucas S."/>
            <person name="Copeland A."/>
            <person name="Lapidus A."/>
            <person name="Bruce D."/>
            <person name="Goodwin L."/>
            <person name="Pitluck S."/>
            <person name="Peters L."/>
            <person name="Kyrpides N."/>
            <person name="Mavromatis K."/>
            <person name="Ivanova N."/>
            <person name="Ovchinnikova G."/>
            <person name="Teshima H."/>
            <person name="Detter J.C."/>
            <person name="Han C."/>
            <person name="Land M."/>
            <person name="Hauser L."/>
            <person name="Markowitz V."/>
            <person name="Cheng J.-F."/>
            <person name="Hugenholtz P."/>
            <person name="Woyke T."/>
            <person name="Wu D."/>
            <person name="Spring S."/>
            <person name="Schueler E."/>
            <person name="Brambilla E."/>
            <person name="Klenk H.-P."/>
            <person name="Eisen J.A."/>
        </authorList>
    </citation>
    <scope>NUCLEOTIDE SEQUENCE [LARGE SCALE GENOMIC DNA]</scope>
    <source>
        <strain evidence="3">ATCC 700848 / DSM 11109 / ASRB2</strain>
    </source>
</reference>
<dbReference type="KEGG" id="dao:Desac_1319"/>
<dbReference type="Proteomes" id="UP000000483">
    <property type="component" value="Chromosome"/>
</dbReference>
<evidence type="ECO:0000256" key="1">
    <source>
        <dbReference type="SAM" id="SignalP"/>
    </source>
</evidence>
<organism evidence="2 3">
    <name type="scientific">Desulfobacca acetoxidans (strain ATCC 700848 / DSM 11109 / ASRB2)</name>
    <dbReference type="NCBI Taxonomy" id="880072"/>
    <lineage>
        <taxon>Bacteria</taxon>
        <taxon>Pseudomonadati</taxon>
        <taxon>Thermodesulfobacteriota</taxon>
        <taxon>Desulfobaccia</taxon>
        <taxon>Desulfobaccales</taxon>
        <taxon>Desulfobaccaceae</taxon>
        <taxon>Desulfobacca</taxon>
    </lineage>
</organism>
<accession>F2NHI9</accession>
<keyword evidence="3" id="KW-1185">Reference proteome</keyword>
<name>F2NHI9_DESAR</name>
<reference evidence="2 3" key="1">
    <citation type="journal article" date="2011" name="Stand. Genomic Sci.">
        <title>Complete genome sequence of the acetate-degrading sulfate reducer Desulfobacca acetoxidans type strain (ASRB2).</title>
        <authorList>
            <person name="Goker M."/>
            <person name="Teshima H."/>
            <person name="Lapidus A."/>
            <person name="Nolan M."/>
            <person name="Lucas S."/>
            <person name="Hammon N."/>
            <person name="Deshpande S."/>
            <person name="Cheng J.F."/>
            <person name="Tapia R."/>
            <person name="Han C."/>
            <person name="Goodwin L."/>
            <person name="Pitluck S."/>
            <person name="Huntemann M."/>
            <person name="Liolios K."/>
            <person name="Ivanova N."/>
            <person name="Pagani I."/>
            <person name="Mavromatis K."/>
            <person name="Ovchinikova G."/>
            <person name="Pati A."/>
            <person name="Chen A."/>
            <person name="Palaniappan K."/>
            <person name="Land M."/>
            <person name="Hauser L."/>
            <person name="Brambilla E.M."/>
            <person name="Rohde M."/>
            <person name="Spring S."/>
            <person name="Detter J.C."/>
            <person name="Woyke T."/>
            <person name="Bristow J."/>
            <person name="Eisen J.A."/>
            <person name="Markowitz V."/>
            <person name="Hugenholtz P."/>
            <person name="Kyrpides N.C."/>
            <person name="Klenk H.P."/>
        </authorList>
    </citation>
    <scope>NUCLEOTIDE SEQUENCE [LARGE SCALE GENOMIC DNA]</scope>
    <source>
        <strain evidence="3">ATCC 700848 / DSM 11109 / ASRB2</strain>
    </source>
</reference>
<evidence type="ECO:0000313" key="2">
    <source>
        <dbReference type="EMBL" id="AEB09176.1"/>
    </source>
</evidence>
<proteinExistence type="predicted"/>